<protein>
    <submittedName>
        <fullName evidence="1">Uncharacterized protein</fullName>
    </submittedName>
</protein>
<dbReference type="EMBL" id="BSFK01000016">
    <property type="protein sequence ID" value="GLK78178.1"/>
    <property type="molecule type" value="Genomic_DNA"/>
</dbReference>
<dbReference type="Proteomes" id="UP001143364">
    <property type="component" value="Unassembled WGS sequence"/>
</dbReference>
<keyword evidence="2" id="KW-1185">Reference proteome</keyword>
<evidence type="ECO:0000313" key="2">
    <source>
        <dbReference type="Proteomes" id="UP001143364"/>
    </source>
</evidence>
<organism evidence="1 2">
    <name type="scientific">Methylopila jiangsuensis</name>
    <dbReference type="NCBI Taxonomy" id="586230"/>
    <lineage>
        <taxon>Bacteria</taxon>
        <taxon>Pseudomonadati</taxon>
        <taxon>Pseudomonadota</taxon>
        <taxon>Alphaproteobacteria</taxon>
        <taxon>Hyphomicrobiales</taxon>
        <taxon>Methylopilaceae</taxon>
        <taxon>Methylopila</taxon>
    </lineage>
</organism>
<comment type="caution">
    <text evidence="1">The sequence shown here is derived from an EMBL/GenBank/DDBJ whole genome shotgun (WGS) entry which is preliminary data.</text>
</comment>
<evidence type="ECO:0000313" key="1">
    <source>
        <dbReference type="EMBL" id="GLK78178.1"/>
    </source>
</evidence>
<accession>A0A9W6N5B4</accession>
<sequence>MARLRWTVEPPDMGGWAVAGVAKVSSRTSRRSGIEAFPDGLDVGSQCNIRPSRRMRTARRAVPFPVSKPS</sequence>
<dbReference type="AlphaFoldDB" id="A0A9W6N5B4"/>
<reference evidence="1" key="2">
    <citation type="submission" date="2023-01" db="EMBL/GenBank/DDBJ databases">
        <authorList>
            <person name="Sun Q."/>
            <person name="Evtushenko L."/>
        </authorList>
    </citation>
    <scope>NUCLEOTIDE SEQUENCE</scope>
    <source>
        <strain evidence="1">VKM B-2555</strain>
    </source>
</reference>
<proteinExistence type="predicted"/>
<gene>
    <name evidence="1" type="ORF">GCM10008171_34320</name>
</gene>
<name>A0A9W6N5B4_9HYPH</name>
<reference evidence="1" key="1">
    <citation type="journal article" date="2014" name="Int. J. Syst. Evol. Microbiol.">
        <title>Complete genome sequence of Corynebacterium casei LMG S-19264T (=DSM 44701T), isolated from a smear-ripened cheese.</title>
        <authorList>
            <consortium name="US DOE Joint Genome Institute (JGI-PGF)"/>
            <person name="Walter F."/>
            <person name="Albersmeier A."/>
            <person name="Kalinowski J."/>
            <person name="Ruckert C."/>
        </authorList>
    </citation>
    <scope>NUCLEOTIDE SEQUENCE</scope>
    <source>
        <strain evidence="1">VKM B-2555</strain>
    </source>
</reference>